<name>A0A5C5BDG6_9MICO</name>
<evidence type="ECO:0000313" key="2">
    <source>
        <dbReference type="EMBL" id="TNU76440.1"/>
    </source>
</evidence>
<feature type="transmembrane region" description="Helical" evidence="1">
    <location>
        <begin position="23"/>
        <end position="46"/>
    </location>
</feature>
<evidence type="ECO:0000313" key="3">
    <source>
        <dbReference type="Proteomes" id="UP000313849"/>
    </source>
</evidence>
<keyword evidence="1" id="KW-0812">Transmembrane</keyword>
<keyword evidence="1" id="KW-1133">Transmembrane helix</keyword>
<keyword evidence="3" id="KW-1185">Reference proteome</keyword>
<feature type="transmembrane region" description="Helical" evidence="1">
    <location>
        <begin position="108"/>
        <end position="133"/>
    </location>
</feature>
<gene>
    <name evidence="2" type="ORF">FH969_03455</name>
</gene>
<dbReference type="AlphaFoldDB" id="A0A5C5BDG6"/>
<proteinExistence type="predicted"/>
<dbReference type="EMBL" id="VENP01000007">
    <property type="protein sequence ID" value="TNU76440.1"/>
    <property type="molecule type" value="Genomic_DNA"/>
</dbReference>
<dbReference type="OrthoDB" id="7948871at2"/>
<feature type="transmembrane region" description="Helical" evidence="1">
    <location>
        <begin position="180"/>
        <end position="204"/>
    </location>
</feature>
<dbReference type="Pfam" id="PF04854">
    <property type="entry name" value="DUF624"/>
    <property type="match status" value="1"/>
</dbReference>
<keyword evidence="1" id="KW-0472">Membrane</keyword>
<dbReference type="InterPro" id="IPR006938">
    <property type="entry name" value="DUF624"/>
</dbReference>
<evidence type="ECO:0000256" key="1">
    <source>
        <dbReference type="SAM" id="Phobius"/>
    </source>
</evidence>
<accession>A0A5C5BDG6</accession>
<protein>
    <submittedName>
        <fullName evidence="2">DUF624 domain-containing protein</fullName>
    </submittedName>
</protein>
<organism evidence="2 3">
    <name type="scientific">Miniimonas arenae</name>
    <dbReference type="NCBI Taxonomy" id="676201"/>
    <lineage>
        <taxon>Bacteria</taxon>
        <taxon>Bacillati</taxon>
        <taxon>Actinomycetota</taxon>
        <taxon>Actinomycetes</taxon>
        <taxon>Micrococcales</taxon>
        <taxon>Beutenbergiaceae</taxon>
        <taxon>Miniimonas</taxon>
    </lineage>
</organism>
<dbReference type="Proteomes" id="UP000313849">
    <property type="component" value="Unassembled WGS sequence"/>
</dbReference>
<feature type="transmembrane region" description="Helical" evidence="1">
    <location>
        <begin position="76"/>
        <end position="96"/>
    </location>
</feature>
<comment type="caution">
    <text evidence="2">The sequence shown here is derived from an EMBL/GenBank/DDBJ whole genome shotgun (WGS) entry which is preliminary data.</text>
</comment>
<dbReference type="RefSeq" id="WP_139986124.1">
    <property type="nucleotide sequence ID" value="NZ_VENP01000007.1"/>
</dbReference>
<feature type="transmembrane region" description="Helical" evidence="1">
    <location>
        <begin position="154"/>
        <end position="174"/>
    </location>
</feature>
<sequence length="216" mass="23539">MSTSIFEADSALLRFLSKVADVMVLNLVFVLTSLPIVTIGASLTALNYTALKIVDRECESVLDCYRRSFRQNLRQATALFGIVVGLAVVLVAWFLIADGLAIASIIRFALYIVLFLVTFQAVIGALFVFPYLAKFEGSTREVLGNARKMSLRHLFASLAMLLTTGLPVVITIFYPHLVGYGLLWLAFGFAAIAVVNAFLFSAIFAKYVPTAPEGVA</sequence>
<reference evidence="2 3" key="1">
    <citation type="submission" date="2019-06" db="EMBL/GenBank/DDBJ databases">
        <title>Draft genome sequence of Miniimonas arenae KCTC 19750T isolated from sea sand.</title>
        <authorList>
            <person name="Park S.-J."/>
        </authorList>
    </citation>
    <scope>NUCLEOTIDE SEQUENCE [LARGE SCALE GENOMIC DNA]</scope>
    <source>
        <strain evidence="2 3">KCTC 19750</strain>
    </source>
</reference>